<dbReference type="SUPFAM" id="SSF103481">
    <property type="entry name" value="Multidrug resistance efflux transporter EmrE"/>
    <property type="match status" value="1"/>
</dbReference>
<sequence length="106" mass="11745">MSWIILIVAGLFEVGFTTCLKHSDNFTNVKWSVAFFVCIVCSFLLLNKAIQTIPLGTAYAVWTGIGAVGTVIIGIIFYKDPTDFWRMFFITLLIGSIIGIKMVSKS</sequence>
<gene>
    <name evidence="11" type="ORF">FDK13_01725</name>
</gene>
<dbReference type="GO" id="GO:1990961">
    <property type="term" value="P:xenobiotic detoxification by transmembrane export across the plasma membrane"/>
    <property type="evidence" value="ECO:0007669"/>
    <property type="project" value="UniProtKB-ARBA"/>
</dbReference>
<protein>
    <recommendedName>
        <fullName evidence="8">Guanidinium exporter</fullName>
    </recommendedName>
</protein>
<evidence type="ECO:0000256" key="1">
    <source>
        <dbReference type="ARBA" id="ARBA00004651"/>
    </source>
</evidence>
<dbReference type="InterPro" id="IPR000390">
    <property type="entry name" value="Small_drug/metabolite_transptr"/>
</dbReference>
<evidence type="ECO:0000256" key="5">
    <source>
        <dbReference type="ARBA" id="ARBA00022989"/>
    </source>
</evidence>
<dbReference type="AlphaFoldDB" id="A0A4U6DAS7"/>
<evidence type="ECO:0000313" key="11">
    <source>
        <dbReference type="EMBL" id="TKT93956.1"/>
    </source>
</evidence>
<feature type="transmembrane region" description="Helical" evidence="10">
    <location>
        <begin position="58"/>
        <end position="78"/>
    </location>
</feature>
<evidence type="ECO:0000256" key="10">
    <source>
        <dbReference type="SAM" id="Phobius"/>
    </source>
</evidence>
<dbReference type="InterPro" id="IPR045324">
    <property type="entry name" value="Small_multidrug_res"/>
</dbReference>
<keyword evidence="12" id="KW-1185">Reference proteome</keyword>
<name>A0A4U6DAS7_9BACT</name>
<dbReference type="GO" id="GO:0005886">
    <property type="term" value="C:plasma membrane"/>
    <property type="evidence" value="ECO:0007669"/>
    <property type="project" value="UniProtKB-SubCell"/>
</dbReference>
<keyword evidence="2" id="KW-0813">Transport</keyword>
<dbReference type="PANTHER" id="PTHR30561">
    <property type="entry name" value="SMR FAMILY PROTON-DEPENDENT DRUG EFFLUX TRANSPORTER SUGE"/>
    <property type="match status" value="1"/>
</dbReference>
<evidence type="ECO:0000256" key="8">
    <source>
        <dbReference type="ARBA" id="ARBA00039168"/>
    </source>
</evidence>
<keyword evidence="5 10" id="KW-1133">Transmembrane helix</keyword>
<dbReference type="Pfam" id="PF00893">
    <property type="entry name" value="Multi_Drug_Res"/>
    <property type="match status" value="1"/>
</dbReference>
<comment type="subcellular location">
    <subcellularLocation>
        <location evidence="1 9">Cell membrane</location>
        <topology evidence="1 9">Multi-pass membrane protein</topology>
    </subcellularLocation>
</comment>
<keyword evidence="6 10" id="KW-0472">Membrane</keyword>
<feature type="transmembrane region" description="Helical" evidence="10">
    <location>
        <begin position="84"/>
        <end position="103"/>
    </location>
</feature>
<dbReference type="InterPro" id="IPR037185">
    <property type="entry name" value="EmrE-like"/>
</dbReference>
<keyword evidence="3" id="KW-1003">Cell membrane</keyword>
<evidence type="ECO:0000256" key="4">
    <source>
        <dbReference type="ARBA" id="ARBA00022692"/>
    </source>
</evidence>
<evidence type="ECO:0000256" key="9">
    <source>
        <dbReference type="RuleBase" id="RU003942"/>
    </source>
</evidence>
<comment type="caution">
    <text evidence="11">The sequence shown here is derived from an EMBL/GenBank/DDBJ whole genome shotgun (WGS) entry which is preliminary data.</text>
</comment>
<proteinExistence type="inferred from homology"/>
<evidence type="ECO:0000256" key="6">
    <source>
        <dbReference type="ARBA" id="ARBA00023136"/>
    </source>
</evidence>
<reference evidence="11 12" key="1">
    <citation type="submission" date="2019-05" db="EMBL/GenBank/DDBJ databases">
        <title>Dyadobacter AR-3-8 sp. nov., isolated from arctic soil.</title>
        <authorList>
            <person name="Chaudhary D.K."/>
        </authorList>
    </citation>
    <scope>NUCLEOTIDE SEQUENCE [LARGE SCALE GENOMIC DNA]</scope>
    <source>
        <strain evidence="11 12">AR-3-8</strain>
    </source>
</reference>
<dbReference type="OrthoDB" id="21828at2"/>
<dbReference type="Gene3D" id="1.10.3730.20">
    <property type="match status" value="1"/>
</dbReference>
<dbReference type="GO" id="GO:0022857">
    <property type="term" value="F:transmembrane transporter activity"/>
    <property type="evidence" value="ECO:0007669"/>
    <property type="project" value="InterPro"/>
</dbReference>
<feature type="transmembrane region" description="Helical" evidence="10">
    <location>
        <begin position="29"/>
        <end position="46"/>
    </location>
</feature>
<dbReference type="EMBL" id="SZVO01000001">
    <property type="protein sequence ID" value="TKT93956.1"/>
    <property type="molecule type" value="Genomic_DNA"/>
</dbReference>
<dbReference type="PANTHER" id="PTHR30561:SF0">
    <property type="entry name" value="GUANIDINIUM EXPORTER"/>
    <property type="match status" value="1"/>
</dbReference>
<dbReference type="Proteomes" id="UP000304900">
    <property type="component" value="Unassembled WGS sequence"/>
</dbReference>
<accession>A0A4U6DAS7</accession>
<evidence type="ECO:0000256" key="3">
    <source>
        <dbReference type="ARBA" id="ARBA00022475"/>
    </source>
</evidence>
<dbReference type="RefSeq" id="WP_137338246.1">
    <property type="nucleotide sequence ID" value="NZ_BSQH01000001.1"/>
</dbReference>
<evidence type="ECO:0000256" key="2">
    <source>
        <dbReference type="ARBA" id="ARBA00022448"/>
    </source>
</evidence>
<organism evidence="11 12">
    <name type="scientific">Dyadobacter frigoris</name>
    <dbReference type="NCBI Taxonomy" id="2576211"/>
    <lineage>
        <taxon>Bacteria</taxon>
        <taxon>Pseudomonadati</taxon>
        <taxon>Bacteroidota</taxon>
        <taxon>Cytophagia</taxon>
        <taxon>Cytophagales</taxon>
        <taxon>Spirosomataceae</taxon>
        <taxon>Dyadobacter</taxon>
    </lineage>
</organism>
<keyword evidence="4 9" id="KW-0812">Transmembrane</keyword>
<evidence type="ECO:0000256" key="7">
    <source>
        <dbReference type="ARBA" id="ARBA00038151"/>
    </source>
</evidence>
<evidence type="ECO:0000313" key="12">
    <source>
        <dbReference type="Proteomes" id="UP000304900"/>
    </source>
</evidence>
<comment type="similarity">
    <text evidence="7">Belongs to the drug/metabolite transporter (DMT) superfamily. Small multidrug resistance (SMR) (TC 2.A.7.1) family. Gdx/SugE subfamily.</text>
</comment>
<dbReference type="FunFam" id="1.10.3730.20:FF:000001">
    <property type="entry name" value="Quaternary ammonium compound resistance transporter SugE"/>
    <property type="match status" value="1"/>
</dbReference>